<name>A0A1X7GIX8_9HYPH</name>
<keyword evidence="1" id="KW-0378">Hydrolase</keyword>
<sequence>MTAQWENIAFDRSVKPPVPMRLYEGAVAGKVPPLVLYLRGGAFLDEGRSESERPIGKALAETGAVVLEADYSSVSHNVFPQAMECAFTALNCLASRRKQFGSAKSRLFIAGDEAGGNIAAGVALKARDQMPGELSGQILLSPMIDPMMATTSFRKADEIGMRERWSDGWSHYLRTACVFQHPYAAPCLCSRLSGVAPALVVTSEDDPLRDETIGYAERLAAAGVSVRKKVFPASCGWTGIYKDGDGKWMRTLCAEFTGFVQELSA</sequence>
<evidence type="ECO:0000259" key="2">
    <source>
        <dbReference type="Pfam" id="PF07859"/>
    </source>
</evidence>
<dbReference type="Pfam" id="PF07859">
    <property type="entry name" value="Abhydrolase_3"/>
    <property type="match status" value="1"/>
</dbReference>
<dbReference type="SUPFAM" id="SSF53474">
    <property type="entry name" value="alpha/beta-Hydrolases"/>
    <property type="match status" value="1"/>
</dbReference>
<dbReference type="PANTHER" id="PTHR48081">
    <property type="entry name" value="AB HYDROLASE SUPERFAMILY PROTEIN C4A8.06C"/>
    <property type="match status" value="1"/>
</dbReference>
<gene>
    <name evidence="3" type="ORF">SAMN02982989_3951</name>
</gene>
<dbReference type="GO" id="GO:0016787">
    <property type="term" value="F:hydrolase activity"/>
    <property type="evidence" value="ECO:0007669"/>
    <property type="project" value="UniProtKB-KW"/>
</dbReference>
<keyword evidence="4" id="KW-1185">Reference proteome</keyword>
<dbReference type="Gene3D" id="3.40.50.1820">
    <property type="entry name" value="alpha/beta hydrolase"/>
    <property type="match status" value="1"/>
</dbReference>
<dbReference type="STRING" id="464029.SAMN02982989_3951"/>
<dbReference type="InterPro" id="IPR029058">
    <property type="entry name" value="AB_hydrolase_fold"/>
</dbReference>
<dbReference type="AlphaFoldDB" id="A0A1X7GIX8"/>
<accession>A0A1X7GIX8</accession>
<evidence type="ECO:0000313" key="4">
    <source>
        <dbReference type="Proteomes" id="UP000192903"/>
    </source>
</evidence>
<proteinExistence type="predicted"/>
<evidence type="ECO:0000313" key="3">
    <source>
        <dbReference type="EMBL" id="SMF70436.1"/>
    </source>
</evidence>
<dbReference type="InterPro" id="IPR013094">
    <property type="entry name" value="AB_hydrolase_3"/>
</dbReference>
<dbReference type="OrthoDB" id="9806180at2"/>
<dbReference type="EMBL" id="FXAF01000011">
    <property type="protein sequence ID" value="SMF70436.1"/>
    <property type="molecule type" value="Genomic_DNA"/>
</dbReference>
<dbReference type="PANTHER" id="PTHR48081:SF8">
    <property type="entry name" value="ALPHA_BETA HYDROLASE FOLD-3 DOMAIN-CONTAINING PROTEIN-RELATED"/>
    <property type="match status" value="1"/>
</dbReference>
<dbReference type="RefSeq" id="WP_085425122.1">
    <property type="nucleotide sequence ID" value="NZ_FXAF01000011.1"/>
</dbReference>
<organism evidence="3 4">
    <name type="scientific">Xaviernesmea oryzae</name>
    <dbReference type="NCBI Taxonomy" id="464029"/>
    <lineage>
        <taxon>Bacteria</taxon>
        <taxon>Pseudomonadati</taxon>
        <taxon>Pseudomonadota</taxon>
        <taxon>Alphaproteobacteria</taxon>
        <taxon>Hyphomicrobiales</taxon>
        <taxon>Rhizobiaceae</taxon>
        <taxon>Rhizobium/Agrobacterium group</taxon>
        <taxon>Xaviernesmea</taxon>
    </lineage>
</organism>
<dbReference type="Proteomes" id="UP000192903">
    <property type="component" value="Unassembled WGS sequence"/>
</dbReference>
<reference evidence="4" key="1">
    <citation type="submission" date="2017-04" db="EMBL/GenBank/DDBJ databases">
        <authorList>
            <person name="Varghese N."/>
            <person name="Submissions S."/>
        </authorList>
    </citation>
    <scope>NUCLEOTIDE SEQUENCE [LARGE SCALE GENOMIC DNA]</scope>
    <source>
        <strain evidence="4">B4P</strain>
    </source>
</reference>
<evidence type="ECO:0000256" key="1">
    <source>
        <dbReference type="ARBA" id="ARBA00022801"/>
    </source>
</evidence>
<dbReference type="InterPro" id="IPR050300">
    <property type="entry name" value="GDXG_lipolytic_enzyme"/>
</dbReference>
<feature type="domain" description="Alpha/beta hydrolase fold-3" evidence="2">
    <location>
        <begin position="35"/>
        <end position="232"/>
    </location>
</feature>
<protein>
    <submittedName>
        <fullName evidence="3">Acetyl esterase/lipase</fullName>
    </submittedName>
</protein>